<proteinExistence type="predicted"/>
<keyword evidence="2" id="KW-0472">Membrane</keyword>
<dbReference type="OrthoDB" id="3038148at2759"/>
<evidence type="ECO:0000313" key="4">
    <source>
        <dbReference type="Proteomes" id="UP000054270"/>
    </source>
</evidence>
<keyword evidence="2" id="KW-1133">Transmembrane helix</keyword>
<dbReference type="AlphaFoldDB" id="A0A0D2PA74"/>
<protein>
    <submittedName>
        <fullName evidence="3">Uncharacterized protein</fullName>
    </submittedName>
</protein>
<dbReference type="Proteomes" id="UP000054270">
    <property type="component" value="Unassembled WGS sequence"/>
</dbReference>
<feature type="transmembrane region" description="Helical" evidence="2">
    <location>
        <begin position="76"/>
        <end position="94"/>
    </location>
</feature>
<evidence type="ECO:0000256" key="2">
    <source>
        <dbReference type="SAM" id="Phobius"/>
    </source>
</evidence>
<feature type="region of interest" description="Disordered" evidence="1">
    <location>
        <begin position="117"/>
        <end position="167"/>
    </location>
</feature>
<evidence type="ECO:0000313" key="3">
    <source>
        <dbReference type="EMBL" id="KJA17210.1"/>
    </source>
</evidence>
<evidence type="ECO:0000256" key="1">
    <source>
        <dbReference type="SAM" id="MobiDB-lite"/>
    </source>
</evidence>
<sequence>MTFGVTMLTTVLIAYQIYSVIYRDTRKGPTRTFKDIADVLVQSAAAYSLVALWNAVMAIIPQGDTNETLFFSAENYMSALLLITAGMAPTIMVARVAMQASRQAEDAPTAHISDLEFRGQSNPSVNTSQILSQGIRARAGVRDDISSEGRDSEKQGPLAVNAPVGEE</sequence>
<reference evidence="4" key="1">
    <citation type="submission" date="2014-04" db="EMBL/GenBank/DDBJ databases">
        <title>Evolutionary Origins and Diversification of the Mycorrhizal Mutualists.</title>
        <authorList>
            <consortium name="DOE Joint Genome Institute"/>
            <consortium name="Mycorrhizal Genomics Consortium"/>
            <person name="Kohler A."/>
            <person name="Kuo A."/>
            <person name="Nagy L.G."/>
            <person name="Floudas D."/>
            <person name="Copeland A."/>
            <person name="Barry K.W."/>
            <person name="Cichocki N."/>
            <person name="Veneault-Fourrey C."/>
            <person name="LaButti K."/>
            <person name="Lindquist E.A."/>
            <person name="Lipzen A."/>
            <person name="Lundell T."/>
            <person name="Morin E."/>
            <person name="Murat C."/>
            <person name="Riley R."/>
            <person name="Ohm R."/>
            <person name="Sun H."/>
            <person name="Tunlid A."/>
            <person name="Henrissat B."/>
            <person name="Grigoriev I.V."/>
            <person name="Hibbett D.S."/>
            <person name="Martin F."/>
        </authorList>
    </citation>
    <scope>NUCLEOTIDE SEQUENCE [LARGE SCALE GENOMIC DNA]</scope>
    <source>
        <strain evidence="4">FD-334 SS-4</strain>
    </source>
</reference>
<name>A0A0D2PA74_HYPSF</name>
<feature type="compositionally biased region" description="Basic and acidic residues" evidence="1">
    <location>
        <begin position="140"/>
        <end position="154"/>
    </location>
</feature>
<feature type="transmembrane region" description="Helical" evidence="2">
    <location>
        <begin position="36"/>
        <end position="56"/>
    </location>
</feature>
<gene>
    <name evidence="3" type="ORF">HYPSUDRAFT_206380</name>
</gene>
<feature type="compositionally biased region" description="Polar residues" evidence="1">
    <location>
        <begin position="119"/>
        <end position="132"/>
    </location>
</feature>
<keyword evidence="4" id="KW-1185">Reference proteome</keyword>
<keyword evidence="2" id="KW-0812">Transmembrane</keyword>
<dbReference type="EMBL" id="KN817607">
    <property type="protein sequence ID" value="KJA17210.1"/>
    <property type="molecule type" value="Genomic_DNA"/>
</dbReference>
<feature type="transmembrane region" description="Helical" evidence="2">
    <location>
        <begin position="6"/>
        <end position="24"/>
    </location>
</feature>
<organism evidence="3 4">
    <name type="scientific">Hypholoma sublateritium (strain FD-334 SS-4)</name>
    <dbReference type="NCBI Taxonomy" id="945553"/>
    <lineage>
        <taxon>Eukaryota</taxon>
        <taxon>Fungi</taxon>
        <taxon>Dikarya</taxon>
        <taxon>Basidiomycota</taxon>
        <taxon>Agaricomycotina</taxon>
        <taxon>Agaricomycetes</taxon>
        <taxon>Agaricomycetidae</taxon>
        <taxon>Agaricales</taxon>
        <taxon>Agaricineae</taxon>
        <taxon>Strophariaceae</taxon>
        <taxon>Hypholoma</taxon>
    </lineage>
</organism>
<accession>A0A0D2PA74</accession>